<dbReference type="RefSeq" id="WP_379596094.1">
    <property type="nucleotide sequence ID" value="NZ_JBHRTN010000009.1"/>
</dbReference>
<evidence type="ECO:0000256" key="1">
    <source>
        <dbReference type="SAM" id="MobiDB-lite"/>
    </source>
</evidence>
<dbReference type="Proteomes" id="UP001595593">
    <property type="component" value="Unassembled WGS sequence"/>
</dbReference>
<accession>A0ABV7G2P8</accession>
<comment type="caution">
    <text evidence="2">The sequence shown here is derived from an EMBL/GenBank/DDBJ whole genome shotgun (WGS) entry which is preliminary data.</text>
</comment>
<protein>
    <recommendedName>
        <fullName evidence="4">Recombinase domain-containing protein</fullName>
    </recommendedName>
</protein>
<sequence>MSQPDGSAFPRMTPLMRALQAYRARFGEAATLVNVPRQRQAEYAELLCAKTREGRPLAEEDVLHWLRQSPGPVGGGGDAAPTGRDGPRKPFGSRPWTLRLVQEAGPLVLRLRREGATYDAIAAELTRRGVPSPGWRPWVKQTATNLVRAAERHLGS</sequence>
<organism evidence="2 3">
    <name type="scientific">Teichococcus globiformis</name>
    <dbReference type="NCBI Taxonomy" id="2307229"/>
    <lineage>
        <taxon>Bacteria</taxon>
        <taxon>Pseudomonadati</taxon>
        <taxon>Pseudomonadota</taxon>
        <taxon>Alphaproteobacteria</taxon>
        <taxon>Acetobacterales</taxon>
        <taxon>Roseomonadaceae</taxon>
        <taxon>Roseomonas</taxon>
    </lineage>
</organism>
<evidence type="ECO:0000313" key="3">
    <source>
        <dbReference type="Proteomes" id="UP001595593"/>
    </source>
</evidence>
<gene>
    <name evidence="2" type="ORF">ACFOD4_10085</name>
</gene>
<proteinExistence type="predicted"/>
<keyword evidence="3" id="KW-1185">Reference proteome</keyword>
<dbReference type="EMBL" id="JBHRTN010000009">
    <property type="protein sequence ID" value="MFC3125410.1"/>
    <property type="molecule type" value="Genomic_DNA"/>
</dbReference>
<reference evidence="3" key="1">
    <citation type="journal article" date="2019" name="Int. J. Syst. Evol. Microbiol.">
        <title>The Global Catalogue of Microorganisms (GCM) 10K type strain sequencing project: providing services to taxonomists for standard genome sequencing and annotation.</title>
        <authorList>
            <consortium name="The Broad Institute Genomics Platform"/>
            <consortium name="The Broad Institute Genome Sequencing Center for Infectious Disease"/>
            <person name="Wu L."/>
            <person name="Ma J."/>
        </authorList>
    </citation>
    <scope>NUCLEOTIDE SEQUENCE [LARGE SCALE GENOMIC DNA]</scope>
    <source>
        <strain evidence="3">KCTC 52094</strain>
    </source>
</reference>
<feature type="region of interest" description="Disordered" evidence="1">
    <location>
        <begin position="67"/>
        <end position="95"/>
    </location>
</feature>
<evidence type="ECO:0008006" key="4">
    <source>
        <dbReference type="Google" id="ProtNLM"/>
    </source>
</evidence>
<evidence type="ECO:0000313" key="2">
    <source>
        <dbReference type="EMBL" id="MFC3125410.1"/>
    </source>
</evidence>
<name>A0ABV7G2P8_9PROT</name>